<protein>
    <submittedName>
        <fullName evidence="3">Fam-l protein</fullName>
    </submittedName>
</protein>
<dbReference type="GeneID" id="39869116"/>
<sequence>MRQNIKSDLFIEIAYIILLSWIYHFSNDTSTVNKSFHETNIIVIKSGTISYRLLAKCKLDRYSCNVNLIEGIPTNKVNEKYYISNSEKRSTEKNKYSNGHSSRSRTGHKQDMKSKCYIFEKNKCSYMEKKIFKEFDFIDYLKNNRTISNKIYKKVIRKKYGLQIATPVLLFFLLLILLIVDFSLGISIEKSLLITLVKWDPLQVLNSGWFSFIFNKVKGLEWLWKSSLWNTSSNSLGDVRKKNVLLGHMIGVPLYFLPLFLLGIIFIFVLVYYHKKVRKYEKIKFKKR</sequence>
<dbReference type="EMBL" id="LT594631">
    <property type="protein sequence ID" value="SCN44542.1"/>
    <property type="molecule type" value="Genomic_DNA"/>
</dbReference>
<feature type="transmembrane region" description="Helical" evidence="2">
    <location>
        <begin position="160"/>
        <end position="180"/>
    </location>
</feature>
<dbReference type="Proteomes" id="UP000219813">
    <property type="component" value="Chromosome 10"/>
</dbReference>
<keyword evidence="2" id="KW-1133">Transmembrane helix</keyword>
<reference evidence="3 4" key="1">
    <citation type="submission" date="2016-06" db="EMBL/GenBank/DDBJ databases">
        <authorList>
            <consortium name="Pathogen Informatics"/>
        </authorList>
    </citation>
    <scope>NUCLEOTIDE SEQUENCE [LARGE SCALE GENOMIC DNA]</scope>
</reference>
<keyword evidence="2" id="KW-0472">Membrane</keyword>
<organism evidence="3 4">
    <name type="scientific">Plasmodium malariae</name>
    <dbReference type="NCBI Taxonomy" id="5858"/>
    <lineage>
        <taxon>Eukaryota</taxon>
        <taxon>Sar</taxon>
        <taxon>Alveolata</taxon>
        <taxon>Apicomplexa</taxon>
        <taxon>Aconoidasida</taxon>
        <taxon>Haemosporida</taxon>
        <taxon>Plasmodiidae</taxon>
        <taxon>Plasmodium</taxon>
        <taxon>Plasmodium (Plasmodium)</taxon>
    </lineage>
</organism>
<accession>A0A1D3RHW2</accession>
<evidence type="ECO:0000256" key="1">
    <source>
        <dbReference type="SAM" id="MobiDB-lite"/>
    </source>
</evidence>
<dbReference type="AlphaFoldDB" id="A0A1D3RHW2"/>
<feature type="transmembrane region" description="Helical" evidence="2">
    <location>
        <begin position="254"/>
        <end position="273"/>
    </location>
</feature>
<keyword evidence="2" id="KW-0812">Transmembrane</keyword>
<dbReference type="VEuPathDB" id="PlasmoDB:PmUG01_10011600"/>
<dbReference type="RefSeq" id="XP_028861901.1">
    <property type="nucleotide sequence ID" value="XM_029005298.1"/>
</dbReference>
<gene>
    <name evidence="3" type="primary">PmUG01_10011600</name>
    <name evidence="3" type="ORF">PMUG01_10011600</name>
</gene>
<feature type="region of interest" description="Disordered" evidence="1">
    <location>
        <begin position="89"/>
        <end position="108"/>
    </location>
</feature>
<name>A0A1D3RHW2_PLAMA</name>
<dbReference type="InterPro" id="IPR022139">
    <property type="entry name" value="Fam-L/Fam-M-like_plasmodium"/>
</dbReference>
<evidence type="ECO:0000313" key="4">
    <source>
        <dbReference type="Proteomes" id="UP000219813"/>
    </source>
</evidence>
<dbReference type="Pfam" id="PF12420">
    <property type="entry name" value="DUF3671"/>
    <property type="match status" value="1"/>
</dbReference>
<proteinExistence type="predicted"/>
<dbReference type="KEGG" id="pmal:PMUG01_10011600"/>
<evidence type="ECO:0000313" key="3">
    <source>
        <dbReference type="EMBL" id="SCN44542.1"/>
    </source>
</evidence>
<evidence type="ECO:0000256" key="2">
    <source>
        <dbReference type="SAM" id="Phobius"/>
    </source>
</evidence>
<keyword evidence="4" id="KW-1185">Reference proteome</keyword>